<comment type="caution">
    <text evidence="2">The sequence shown here is derived from an EMBL/GenBank/DDBJ whole genome shotgun (WGS) entry which is preliminary data.</text>
</comment>
<accession>A0A821Z8B6</accession>
<feature type="non-terminal residue" evidence="2">
    <location>
        <position position="1"/>
    </location>
</feature>
<evidence type="ECO:0000313" key="3">
    <source>
        <dbReference type="Proteomes" id="UP000663873"/>
    </source>
</evidence>
<feature type="non-terminal residue" evidence="2">
    <location>
        <position position="80"/>
    </location>
</feature>
<keyword evidence="3" id="KW-1185">Reference proteome</keyword>
<evidence type="ECO:0000313" key="1">
    <source>
        <dbReference type="EMBL" id="CAF4937906.1"/>
    </source>
</evidence>
<dbReference type="Proteomes" id="UP000663873">
    <property type="component" value="Unassembled WGS sequence"/>
</dbReference>
<gene>
    <name evidence="1" type="ORF">UJA718_LOCUS47186</name>
    <name evidence="2" type="ORF">UJA718_LOCUS49136</name>
</gene>
<dbReference type="AlphaFoldDB" id="A0A821Z8B6"/>
<reference evidence="2" key="1">
    <citation type="submission" date="2021-02" db="EMBL/GenBank/DDBJ databases">
        <authorList>
            <person name="Nowell W R."/>
        </authorList>
    </citation>
    <scope>NUCLEOTIDE SEQUENCE</scope>
</reference>
<sequence>IMLAADKMAEAGSQDIQSAQQWTTIKDELRQGINIIISAYRRYINLHRDICEAIENFTQSMISKYEDELSTIDEMTVPTL</sequence>
<proteinExistence type="predicted"/>
<dbReference type="EMBL" id="CAJOBP010101632">
    <property type="protein sequence ID" value="CAF4977869.1"/>
    <property type="molecule type" value="Genomic_DNA"/>
</dbReference>
<evidence type="ECO:0000313" key="2">
    <source>
        <dbReference type="EMBL" id="CAF4977869.1"/>
    </source>
</evidence>
<dbReference type="EMBL" id="CAJOBP010088110">
    <property type="protein sequence ID" value="CAF4937906.1"/>
    <property type="molecule type" value="Genomic_DNA"/>
</dbReference>
<organism evidence="2 3">
    <name type="scientific">Rotaria socialis</name>
    <dbReference type="NCBI Taxonomy" id="392032"/>
    <lineage>
        <taxon>Eukaryota</taxon>
        <taxon>Metazoa</taxon>
        <taxon>Spiralia</taxon>
        <taxon>Gnathifera</taxon>
        <taxon>Rotifera</taxon>
        <taxon>Eurotatoria</taxon>
        <taxon>Bdelloidea</taxon>
        <taxon>Philodinida</taxon>
        <taxon>Philodinidae</taxon>
        <taxon>Rotaria</taxon>
    </lineage>
</organism>
<protein>
    <submittedName>
        <fullName evidence="2">Uncharacterized protein</fullName>
    </submittedName>
</protein>
<name>A0A821Z8B6_9BILA</name>